<accession>A0A9P4Q833</accession>
<gene>
    <name evidence="2" type="ORF">K431DRAFT_286225</name>
</gene>
<dbReference type="EMBL" id="MU003805">
    <property type="protein sequence ID" value="KAF2719914.1"/>
    <property type="molecule type" value="Genomic_DNA"/>
</dbReference>
<keyword evidence="3" id="KW-1185">Reference proteome</keyword>
<organism evidence="2 3">
    <name type="scientific">Polychaeton citri CBS 116435</name>
    <dbReference type="NCBI Taxonomy" id="1314669"/>
    <lineage>
        <taxon>Eukaryota</taxon>
        <taxon>Fungi</taxon>
        <taxon>Dikarya</taxon>
        <taxon>Ascomycota</taxon>
        <taxon>Pezizomycotina</taxon>
        <taxon>Dothideomycetes</taxon>
        <taxon>Dothideomycetidae</taxon>
        <taxon>Capnodiales</taxon>
        <taxon>Capnodiaceae</taxon>
        <taxon>Polychaeton</taxon>
    </lineage>
</organism>
<feature type="region of interest" description="Disordered" evidence="1">
    <location>
        <begin position="1"/>
        <end position="37"/>
    </location>
</feature>
<evidence type="ECO:0000313" key="2">
    <source>
        <dbReference type="EMBL" id="KAF2719914.1"/>
    </source>
</evidence>
<evidence type="ECO:0000313" key="3">
    <source>
        <dbReference type="Proteomes" id="UP000799441"/>
    </source>
</evidence>
<evidence type="ECO:0000256" key="1">
    <source>
        <dbReference type="SAM" id="MobiDB-lite"/>
    </source>
</evidence>
<protein>
    <submittedName>
        <fullName evidence="2">Uncharacterized protein</fullName>
    </submittedName>
</protein>
<proteinExistence type="predicted"/>
<dbReference type="Proteomes" id="UP000799441">
    <property type="component" value="Unassembled WGS sequence"/>
</dbReference>
<comment type="caution">
    <text evidence="2">The sequence shown here is derived from an EMBL/GenBank/DDBJ whole genome shotgun (WGS) entry which is preliminary data.</text>
</comment>
<sequence length="55" mass="6150">MAVALRAGKREKEAKHSKSRALAATSRYDMHPPARPPVRTHTVAAAMRLFIPWPD</sequence>
<name>A0A9P4Q833_9PEZI</name>
<reference evidence="2" key="1">
    <citation type="journal article" date="2020" name="Stud. Mycol.">
        <title>101 Dothideomycetes genomes: a test case for predicting lifestyles and emergence of pathogens.</title>
        <authorList>
            <person name="Haridas S."/>
            <person name="Albert R."/>
            <person name="Binder M."/>
            <person name="Bloem J."/>
            <person name="Labutti K."/>
            <person name="Salamov A."/>
            <person name="Andreopoulos B."/>
            <person name="Baker S."/>
            <person name="Barry K."/>
            <person name="Bills G."/>
            <person name="Bluhm B."/>
            <person name="Cannon C."/>
            <person name="Castanera R."/>
            <person name="Culley D."/>
            <person name="Daum C."/>
            <person name="Ezra D."/>
            <person name="Gonzalez J."/>
            <person name="Henrissat B."/>
            <person name="Kuo A."/>
            <person name="Liang C."/>
            <person name="Lipzen A."/>
            <person name="Lutzoni F."/>
            <person name="Magnuson J."/>
            <person name="Mondo S."/>
            <person name="Nolan M."/>
            <person name="Ohm R."/>
            <person name="Pangilinan J."/>
            <person name="Park H.-J."/>
            <person name="Ramirez L."/>
            <person name="Alfaro M."/>
            <person name="Sun H."/>
            <person name="Tritt A."/>
            <person name="Yoshinaga Y."/>
            <person name="Zwiers L.-H."/>
            <person name="Turgeon B."/>
            <person name="Goodwin S."/>
            <person name="Spatafora J."/>
            <person name="Crous P."/>
            <person name="Grigoriev I."/>
        </authorList>
    </citation>
    <scope>NUCLEOTIDE SEQUENCE</scope>
    <source>
        <strain evidence="2">CBS 116435</strain>
    </source>
</reference>
<dbReference type="AlphaFoldDB" id="A0A9P4Q833"/>